<dbReference type="HOGENOM" id="CLU_654825_0_0_1"/>
<feature type="region of interest" description="Disordered" evidence="2">
    <location>
        <begin position="1"/>
        <end position="94"/>
    </location>
</feature>
<gene>
    <name evidence="3" type="ORF">SERLADRAFT_467536</name>
</gene>
<feature type="non-terminal residue" evidence="3">
    <location>
        <position position="420"/>
    </location>
</feature>
<evidence type="ECO:0000313" key="3">
    <source>
        <dbReference type="EMBL" id="EGO24363.1"/>
    </source>
</evidence>
<feature type="region of interest" description="Disordered" evidence="2">
    <location>
        <begin position="214"/>
        <end position="243"/>
    </location>
</feature>
<feature type="compositionally biased region" description="Acidic residues" evidence="2">
    <location>
        <begin position="7"/>
        <end position="16"/>
    </location>
</feature>
<feature type="compositionally biased region" description="Polar residues" evidence="2">
    <location>
        <begin position="139"/>
        <end position="163"/>
    </location>
</feature>
<feature type="region of interest" description="Disordered" evidence="2">
    <location>
        <begin position="132"/>
        <end position="163"/>
    </location>
</feature>
<keyword evidence="1" id="KW-0175">Coiled coil</keyword>
<accession>F8NWF9</accession>
<organism>
    <name type="scientific">Serpula lacrymans var. lacrymans (strain S7.9)</name>
    <name type="common">Dry rot fungus</name>
    <dbReference type="NCBI Taxonomy" id="578457"/>
    <lineage>
        <taxon>Eukaryota</taxon>
        <taxon>Fungi</taxon>
        <taxon>Dikarya</taxon>
        <taxon>Basidiomycota</taxon>
        <taxon>Agaricomycotina</taxon>
        <taxon>Agaricomycetes</taxon>
        <taxon>Agaricomycetidae</taxon>
        <taxon>Boletales</taxon>
        <taxon>Coniophorineae</taxon>
        <taxon>Serpulaceae</taxon>
        <taxon>Serpula</taxon>
    </lineage>
</organism>
<name>F8NWF9_SERL9</name>
<proteinExistence type="predicted"/>
<evidence type="ECO:0000256" key="2">
    <source>
        <dbReference type="SAM" id="MobiDB-lite"/>
    </source>
</evidence>
<feature type="compositionally biased region" description="Polar residues" evidence="2">
    <location>
        <begin position="72"/>
        <end position="83"/>
    </location>
</feature>
<dbReference type="Proteomes" id="UP000008064">
    <property type="component" value="Unassembled WGS sequence"/>
</dbReference>
<dbReference type="OrthoDB" id="2672647at2759"/>
<feature type="coiled-coil region" evidence="1">
    <location>
        <begin position="283"/>
        <end position="317"/>
    </location>
</feature>
<protein>
    <submittedName>
        <fullName evidence="3">Uncharacterized protein</fullName>
    </submittedName>
</protein>
<reference evidence="3" key="1">
    <citation type="submission" date="2011-04" db="EMBL/GenBank/DDBJ databases">
        <title>Evolution of plant cell wall degrading machinery underlies the functional diversity of forest fungi.</title>
        <authorList>
            <consortium name="US DOE Joint Genome Institute (JGI-PGF)"/>
            <person name="Eastwood D.C."/>
            <person name="Floudas D."/>
            <person name="Binder M."/>
            <person name="Majcherczyk A."/>
            <person name="Schneider P."/>
            <person name="Aerts A."/>
            <person name="Asiegbu F.O."/>
            <person name="Baker S.E."/>
            <person name="Barry K."/>
            <person name="Bendiksby M."/>
            <person name="Blumentritt M."/>
            <person name="Coutinho P.M."/>
            <person name="Cullen D."/>
            <person name="Cullen D."/>
            <person name="Gathman A."/>
            <person name="Goodell B."/>
            <person name="Henrissat B."/>
            <person name="Ihrmark K."/>
            <person name="Kauserud H."/>
            <person name="Kohler A."/>
            <person name="LaButti K."/>
            <person name="Lapidus A."/>
            <person name="Lavin J.L."/>
            <person name="Lee Y.-H."/>
            <person name="Lindquist E."/>
            <person name="Lilly W."/>
            <person name="Lucas S."/>
            <person name="Morin E."/>
            <person name="Murat C."/>
            <person name="Oguiza J.A."/>
            <person name="Park J."/>
            <person name="Pisabarro A.G."/>
            <person name="Riley R."/>
            <person name="Rosling A."/>
            <person name="Salamov A."/>
            <person name="Schmidt O."/>
            <person name="Schmutz J."/>
            <person name="Skrede I."/>
            <person name="Stenlid J."/>
            <person name="Wiebenga A."/>
            <person name="Xie X."/>
            <person name="Kues U."/>
            <person name="Hibbett D.S."/>
            <person name="Hoffmeister D."/>
            <person name="Hogberg N."/>
            <person name="Martin F."/>
            <person name="Grigoriev I.V."/>
            <person name="Watkinson S.C."/>
        </authorList>
    </citation>
    <scope>NUCLEOTIDE SEQUENCE</scope>
    <source>
        <strain evidence="3">S7.9</strain>
    </source>
</reference>
<dbReference type="KEGG" id="sla:SERLADRAFT_467536"/>
<sequence length="420" mass="44598">MAAVNELGEDDSDDENFTPQVSRKKIDNSDATPLPHHVARTPPSHIQRTPLADISLDATPVPSKAQKVMFSESVSSHHPSTPSKGGVQADSHNSSCASSVNAFNIAKQELHTCKPAGVILSGPSCSQSPLRLLEPPSAEQGSGSSLAMSFAQESPLSPQVNDPALSSSTALLIPSPTRALLTNTVLTISPPSPPPQLPLSPATRITPSAGHAVFPLNDVSSPSPRARLRPRSNTTTSSLDPRRTSVDLHTSFNWQLQCPEASFDLLNDRISFLGGQESFLKGLDDMDEFNMEAEEEMMEALAKKENEENQNQNAQKCLIKNNKSTEASGAISSTSVMASRIIGSTPIATPTQVAANASLKSTPRASQSVKKRFSLPSSSPISHSLTFALDRAVPKSLDPSQIALPGTNVDNETFCPLPST</sequence>
<dbReference type="AlphaFoldDB" id="F8NWF9"/>
<dbReference type="GeneID" id="18819247"/>
<evidence type="ECO:0000256" key="1">
    <source>
        <dbReference type="SAM" id="Coils"/>
    </source>
</evidence>
<dbReference type="EMBL" id="GL945434">
    <property type="protein sequence ID" value="EGO24363.1"/>
    <property type="molecule type" value="Genomic_DNA"/>
</dbReference>
<dbReference type="RefSeq" id="XP_007318382.1">
    <property type="nucleotide sequence ID" value="XM_007318320.1"/>
</dbReference>